<accession>A0ABX7JK52</accession>
<gene>
    <name evidence="2" type="ORF">JWJ88_11660</name>
</gene>
<dbReference type="InterPro" id="IPR013611">
    <property type="entry name" value="Transp-assoc_OB_typ2"/>
</dbReference>
<proteinExistence type="predicted"/>
<dbReference type="Pfam" id="PF08402">
    <property type="entry name" value="TOBE_2"/>
    <property type="match status" value="1"/>
</dbReference>
<evidence type="ECO:0000313" key="3">
    <source>
        <dbReference type="Proteomes" id="UP000663629"/>
    </source>
</evidence>
<feature type="domain" description="Transport-associated OB type 2" evidence="1">
    <location>
        <begin position="41"/>
        <end position="108"/>
    </location>
</feature>
<protein>
    <submittedName>
        <fullName evidence="2">TOBE domain-containing protein</fullName>
    </submittedName>
</protein>
<dbReference type="Gene3D" id="2.40.50.140">
    <property type="entry name" value="Nucleic acid-binding proteins"/>
    <property type="match status" value="1"/>
</dbReference>
<name>A0ABX7JK52_9RHOB</name>
<reference evidence="2 3" key="1">
    <citation type="submission" date="2021-02" db="EMBL/GenBank/DDBJ databases">
        <title>Paracoccus methylovroum sp.nov., a new methanol and methylamine utilizing methylotrophic denitrifer.</title>
        <authorList>
            <person name="Timsy T."/>
            <person name="Behrendt U."/>
            <person name="Ulrich A."/>
            <person name="Spanner T."/>
            <person name="Foesel B.U."/>
            <person name="Horn M.A."/>
            <person name="Kolb S."/>
        </authorList>
    </citation>
    <scope>NUCLEOTIDE SEQUENCE [LARGE SCALE GENOMIC DNA]</scope>
    <source>
        <strain evidence="2 3">H4-D09</strain>
        <plasmid evidence="2 3">p1</plasmid>
    </source>
</reference>
<dbReference type="EMBL" id="CP070369">
    <property type="protein sequence ID" value="QRZ14612.1"/>
    <property type="molecule type" value="Genomic_DNA"/>
</dbReference>
<geneLocation type="plasmid" evidence="2 3">
    <name>p1</name>
</geneLocation>
<sequence length="121" mass="13245">MDCHRCGRASCTFFPTCPFSHPAPGTQNCRSKTHWFAKATLGLRPEYITVGEAGPQAKVTVIEPTGSETHIRLILGSQAITAGLRTRIDAKVGQDVALNFDIETAHLFDPKTELRLIPREG</sequence>
<keyword evidence="2" id="KW-0614">Plasmid</keyword>
<dbReference type="InterPro" id="IPR008995">
    <property type="entry name" value="Mo/tungstate-bd_C_term_dom"/>
</dbReference>
<evidence type="ECO:0000259" key="1">
    <source>
        <dbReference type="Pfam" id="PF08402"/>
    </source>
</evidence>
<organism evidence="2 3">
    <name type="scientific">Paracoccus methylovorus</name>
    <dbReference type="NCBI Taxonomy" id="2812658"/>
    <lineage>
        <taxon>Bacteria</taxon>
        <taxon>Pseudomonadati</taxon>
        <taxon>Pseudomonadota</taxon>
        <taxon>Alphaproteobacteria</taxon>
        <taxon>Rhodobacterales</taxon>
        <taxon>Paracoccaceae</taxon>
        <taxon>Paracoccus</taxon>
    </lineage>
</organism>
<keyword evidence="3" id="KW-1185">Reference proteome</keyword>
<dbReference type="Proteomes" id="UP000663629">
    <property type="component" value="Plasmid p1"/>
</dbReference>
<dbReference type="InterPro" id="IPR012340">
    <property type="entry name" value="NA-bd_OB-fold"/>
</dbReference>
<dbReference type="SUPFAM" id="SSF50331">
    <property type="entry name" value="MOP-like"/>
    <property type="match status" value="1"/>
</dbReference>
<evidence type="ECO:0000313" key="2">
    <source>
        <dbReference type="EMBL" id="QRZ14612.1"/>
    </source>
</evidence>